<evidence type="ECO:0000256" key="1">
    <source>
        <dbReference type="SAM" id="SignalP"/>
    </source>
</evidence>
<organism evidence="2 3">
    <name type="scientific">Plasticicumulans lactativorans</name>
    <dbReference type="NCBI Taxonomy" id="1133106"/>
    <lineage>
        <taxon>Bacteria</taxon>
        <taxon>Pseudomonadati</taxon>
        <taxon>Pseudomonadota</taxon>
        <taxon>Gammaproteobacteria</taxon>
        <taxon>Candidatus Competibacteraceae</taxon>
        <taxon>Plasticicumulans</taxon>
    </lineage>
</organism>
<comment type="caution">
    <text evidence="2">The sequence shown here is derived from an EMBL/GenBank/DDBJ whole genome shotgun (WGS) entry which is preliminary data.</text>
</comment>
<dbReference type="InterPro" id="IPR006311">
    <property type="entry name" value="TAT_signal"/>
</dbReference>
<dbReference type="InterPro" id="IPR008311">
    <property type="entry name" value="UCP028101"/>
</dbReference>
<protein>
    <recommendedName>
        <fullName evidence="4">DUF1513 domain-containing protein</fullName>
    </recommendedName>
</protein>
<keyword evidence="1" id="KW-0732">Signal</keyword>
<dbReference type="Gene3D" id="2.130.10.10">
    <property type="entry name" value="YVTN repeat-like/Quinoprotein amine dehydrogenase"/>
    <property type="match status" value="1"/>
</dbReference>
<evidence type="ECO:0008006" key="4">
    <source>
        <dbReference type="Google" id="ProtNLM"/>
    </source>
</evidence>
<feature type="signal peptide" evidence="1">
    <location>
        <begin position="1"/>
        <end position="34"/>
    </location>
</feature>
<dbReference type="OrthoDB" id="5624218at2"/>
<sequence length="377" mass="39046">MATDALPPCGLTRRALLRGLAAGVLAHAWPLAQAQEAALAGAGVLAAWSTLDGRHRCGGLRADGRVFGVELPFRGHGLAWHPAYPERVVIAARRPGTRLARIDLAGERVLGFVDTDDGHHGGGHVVYAPDGRRLFSGETDVDSGRGRIVVRDPQTLAALAEWDAGGVEPHELLALADGTLFVANGGLRLDPATGRRVLNPGATDSSLVRLNARDGRVLGRWRLDDREQSLRHLALGGDGTLWVGLQHQSAGAAVPVLARLDRHGTLAACAAPPAVLDAAAAYCASLAAAADGTLALTCTRGDRVLLYAGDGRLRAAVEVAKPAGVACVPVADGGARFLVSSELGELVAIDPAAPHAPEALSGGPRWDNHLYALPHAG</sequence>
<dbReference type="AlphaFoldDB" id="A0A4R2LUC1"/>
<reference evidence="2 3" key="1">
    <citation type="submission" date="2019-03" db="EMBL/GenBank/DDBJ databases">
        <title>Genomic Encyclopedia of Type Strains, Phase IV (KMG-IV): sequencing the most valuable type-strain genomes for metagenomic binning, comparative biology and taxonomic classification.</title>
        <authorList>
            <person name="Goeker M."/>
        </authorList>
    </citation>
    <scope>NUCLEOTIDE SEQUENCE [LARGE SCALE GENOMIC DNA]</scope>
    <source>
        <strain evidence="2 3">DSM 25287</strain>
    </source>
</reference>
<accession>A0A4R2LUC1</accession>
<gene>
    <name evidence="2" type="ORF">EV699_102190</name>
</gene>
<name>A0A4R2LUC1_9GAMM</name>
<dbReference type="PROSITE" id="PS51318">
    <property type="entry name" value="TAT"/>
    <property type="match status" value="1"/>
</dbReference>
<dbReference type="PIRSF" id="PIRSF028101">
    <property type="entry name" value="UCP028101"/>
    <property type="match status" value="1"/>
</dbReference>
<dbReference type="EMBL" id="SLWY01000002">
    <property type="protein sequence ID" value="TCO83483.1"/>
    <property type="molecule type" value="Genomic_DNA"/>
</dbReference>
<keyword evidence="3" id="KW-1185">Reference proteome</keyword>
<feature type="chain" id="PRO_5021016976" description="DUF1513 domain-containing protein" evidence="1">
    <location>
        <begin position="35"/>
        <end position="377"/>
    </location>
</feature>
<dbReference type="Pfam" id="PF07433">
    <property type="entry name" value="DUF1513"/>
    <property type="match status" value="1"/>
</dbReference>
<evidence type="ECO:0000313" key="2">
    <source>
        <dbReference type="EMBL" id="TCO83483.1"/>
    </source>
</evidence>
<dbReference type="InterPro" id="IPR015943">
    <property type="entry name" value="WD40/YVTN_repeat-like_dom_sf"/>
</dbReference>
<dbReference type="SUPFAM" id="SSF63829">
    <property type="entry name" value="Calcium-dependent phosphotriesterase"/>
    <property type="match status" value="1"/>
</dbReference>
<evidence type="ECO:0000313" key="3">
    <source>
        <dbReference type="Proteomes" id="UP000295765"/>
    </source>
</evidence>
<dbReference type="Proteomes" id="UP000295765">
    <property type="component" value="Unassembled WGS sequence"/>
</dbReference>
<proteinExistence type="predicted"/>
<dbReference type="RefSeq" id="WP_132538455.1">
    <property type="nucleotide sequence ID" value="NZ_SLWY01000002.1"/>
</dbReference>